<proteinExistence type="predicted"/>
<evidence type="ECO:0000313" key="1">
    <source>
        <dbReference type="EMBL" id="RFA31663.1"/>
    </source>
</evidence>
<dbReference type="EMBL" id="NFZX01000127">
    <property type="protein sequence ID" value="RFA31663.1"/>
    <property type="molecule type" value="Genomic_DNA"/>
</dbReference>
<feature type="non-terminal residue" evidence="1">
    <location>
        <position position="1"/>
    </location>
</feature>
<organism evidence="1 2">
    <name type="scientific">Virgibacillus dokdonensis</name>
    <dbReference type="NCBI Taxonomy" id="302167"/>
    <lineage>
        <taxon>Bacteria</taxon>
        <taxon>Bacillati</taxon>
        <taxon>Bacillota</taxon>
        <taxon>Bacilli</taxon>
        <taxon>Bacillales</taxon>
        <taxon>Bacillaceae</taxon>
        <taxon>Virgibacillus</taxon>
    </lineage>
</organism>
<gene>
    <name evidence="1" type="ORF">CAI16_20255</name>
</gene>
<reference evidence="1 2" key="1">
    <citation type="submission" date="2017-05" db="EMBL/GenBank/DDBJ databases">
        <title>Virgibacillus sp. AK90 isolated from a saltern of Kakinada, India.</title>
        <authorList>
            <person name="Gupta V."/>
            <person name="Sidhu C."/>
            <person name="Korpole S."/>
            <person name="Pinnaka A.K."/>
        </authorList>
    </citation>
    <scope>NUCLEOTIDE SEQUENCE [LARGE SCALE GENOMIC DNA]</scope>
    <source>
        <strain evidence="1 2">AK90</strain>
    </source>
</reference>
<name>A0A3E0WHF3_9BACI</name>
<dbReference type="Proteomes" id="UP000256488">
    <property type="component" value="Unassembled WGS sequence"/>
</dbReference>
<dbReference type="AlphaFoldDB" id="A0A3E0WHF3"/>
<sequence length="62" mass="7541">DWIRDCYDHKMSTFVLEIFKEPERSSSGRRRQKHRQIFEETLAQYELGDVLHLDDLTYDPII</sequence>
<evidence type="ECO:0000313" key="2">
    <source>
        <dbReference type="Proteomes" id="UP000256488"/>
    </source>
</evidence>
<comment type="caution">
    <text evidence="1">The sequence shown here is derived from an EMBL/GenBank/DDBJ whole genome shotgun (WGS) entry which is preliminary data.</text>
</comment>
<accession>A0A3E0WHF3</accession>
<protein>
    <submittedName>
        <fullName evidence="1">Uncharacterized protein</fullName>
    </submittedName>
</protein>